<dbReference type="Proteomes" id="UP000652761">
    <property type="component" value="Unassembled WGS sequence"/>
</dbReference>
<sequence>MPVVGTSEELNPTTIVASILSDVLESISSTQGEPKRFNESVALDVVAPGHIEKTVVEDAPAQGEQTTRVQNDVPMVDAPAEGEILGEKEGQSQRERTEKSLVNDFQGVTTSSSNSDCQDAHDDLEEPVARVSKKGKEVASEIPLLEEAPFQRPQRQRFAINLKPVIERLDAQGEILCSVQSDVNSIFMSQASTVKEMGMVKNAIRWLNKEMGSMKTLLSDILKEVRASTPPAPTQPAPQPSEDANEEIATPSRPVSAEESGPSGPSIPDEAVKSVPSGHLSEDPAGPSGPVLFDQVTAEESGPRGPAEDLPGPTGLVVPEADHVRAEEEEAVAPEPPAPSPIQTPAPPSPPPAPPTFKQPLPRNISSPTPFPSQSSSSPVSTTHIPVPPASLSGGASSSSGPSSFGPTDIPHSTSHSFLHPTTPPSFITIIPESAQIDAPFLRDIKDEFEEAILRSVLKILHKDTWVSFIQKEIKMIRYFQMFNDYRYLHRLPEILVGQFQQTISALGLVEAHTEAIQGHVNADVIAPLLSECERLSPSEWVRFYPLSAQQLTDLNVSQAREAM</sequence>
<protein>
    <submittedName>
        <fullName evidence="2">Uncharacterized protein</fullName>
    </submittedName>
</protein>
<reference evidence="2" key="1">
    <citation type="submission" date="2017-07" db="EMBL/GenBank/DDBJ databases">
        <title>Taro Niue Genome Assembly and Annotation.</title>
        <authorList>
            <person name="Atibalentja N."/>
            <person name="Keating K."/>
            <person name="Fields C.J."/>
        </authorList>
    </citation>
    <scope>NUCLEOTIDE SEQUENCE</scope>
    <source>
        <strain evidence="2">Niue_2</strain>
        <tissue evidence="2">Leaf</tissue>
    </source>
</reference>
<feature type="compositionally biased region" description="Pro residues" evidence="1">
    <location>
        <begin position="334"/>
        <end position="357"/>
    </location>
</feature>
<gene>
    <name evidence="2" type="ORF">Taro_009470</name>
</gene>
<organism evidence="2 3">
    <name type="scientific">Colocasia esculenta</name>
    <name type="common">Wild taro</name>
    <name type="synonym">Arum esculentum</name>
    <dbReference type="NCBI Taxonomy" id="4460"/>
    <lineage>
        <taxon>Eukaryota</taxon>
        <taxon>Viridiplantae</taxon>
        <taxon>Streptophyta</taxon>
        <taxon>Embryophyta</taxon>
        <taxon>Tracheophyta</taxon>
        <taxon>Spermatophyta</taxon>
        <taxon>Magnoliopsida</taxon>
        <taxon>Liliopsida</taxon>
        <taxon>Araceae</taxon>
        <taxon>Aroideae</taxon>
        <taxon>Colocasieae</taxon>
        <taxon>Colocasia</taxon>
    </lineage>
</organism>
<dbReference type="AlphaFoldDB" id="A0A843U4V2"/>
<comment type="caution">
    <text evidence="2">The sequence shown here is derived from an EMBL/GenBank/DDBJ whole genome shotgun (WGS) entry which is preliminary data.</text>
</comment>
<evidence type="ECO:0000313" key="3">
    <source>
        <dbReference type="Proteomes" id="UP000652761"/>
    </source>
</evidence>
<name>A0A843U4V2_COLES</name>
<feature type="compositionally biased region" description="Pro residues" evidence="1">
    <location>
        <begin position="230"/>
        <end position="239"/>
    </location>
</feature>
<dbReference type="EMBL" id="NMUH01000329">
    <property type="protein sequence ID" value="MQL77067.1"/>
    <property type="molecule type" value="Genomic_DNA"/>
</dbReference>
<accession>A0A843U4V2</accession>
<feature type="region of interest" description="Disordered" evidence="1">
    <location>
        <begin position="298"/>
        <end position="317"/>
    </location>
</feature>
<keyword evidence="3" id="KW-1185">Reference proteome</keyword>
<feature type="region of interest" description="Disordered" evidence="1">
    <location>
        <begin position="324"/>
        <end position="418"/>
    </location>
</feature>
<evidence type="ECO:0000313" key="2">
    <source>
        <dbReference type="EMBL" id="MQL77067.1"/>
    </source>
</evidence>
<proteinExistence type="predicted"/>
<evidence type="ECO:0000256" key="1">
    <source>
        <dbReference type="SAM" id="MobiDB-lite"/>
    </source>
</evidence>
<feature type="compositionally biased region" description="Low complexity" evidence="1">
    <location>
        <begin position="358"/>
        <end position="407"/>
    </location>
</feature>
<feature type="region of interest" description="Disordered" evidence="1">
    <location>
        <begin position="228"/>
        <end position="293"/>
    </location>
</feature>
<dbReference type="OrthoDB" id="6768573at2759"/>